<organism evidence="2 3">
    <name type="scientific">Nannochloropsis salina CCMP1776</name>
    <dbReference type="NCBI Taxonomy" id="1027361"/>
    <lineage>
        <taxon>Eukaryota</taxon>
        <taxon>Sar</taxon>
        <taxon>Stramenopiles</taxon>
        <taxon>Ochrophyta</taxon>
        <taxon>Eustigmatophyceae</taxon>
        <taxon>Eustigmatales</taxon>
        <taxon>Monodopsidaceae</taxon>
        <taxon>Microchloropsis</taxon>
        <taxon>Microchloropsis salina</taxon>
    </lineage>
</organism>
<dbReference type="AlphaFoldDB" id="A0A4D9CZ22"/>
<reference evidence="2 3" key="1">
    <citation type="submission" date="2019-01" db="EMBL/GenBank/DDBJ databases">
        <title>Nuclear Genome Assembly of the Microalgal Biofuel strain Nannochloropsis salina CCMP1776.</title>
        <authorList>
            <person name="Hovde B."/>
        </authorList>
    </citation>
    <scope>NUCLEOTIDE SEQUENCE [LARGE SCALE GENOMIC DNA]</scope>
    <source>
        <strain evidence="2 3">CCMP1776</strain>
    </source>
</reference>
<dbReference type="EMBL" id="SDOX01000122">
    <property type="protein sequence ID" value="TFJ81648.1"/>
    <property type="molecule type" value="Genomic_DNA"/>
</dbReference>
<evidence type="ECO:0000313" key="2">
    <source>
        <dbReference type="EMBL" id="TFJ81648.1"/>
    </source>
</evidence>
<protein>
    <submittedName>
        <fullName evidence="2">Uncharacterized protein</fullName>
    </submittedName>
</protein>
<proteinExistence type="predicted"/>
<keyword evidence="3" id="KW-1185">Reference proteome</keyword>
<dbReference type="Proteomes" id="UP000355283">
    <property type="component" value="Unassembled WGS sequence"/>
</dbReference>
<feature type="compositionally biased region" description="Basic residues" evidence="1">
    <location>
        <begin position="172"/>
        <end position="181"/>
    </location>
</feature>
<feature type="compositionally biased region" description="Basic and acidic residues" evidence="1">
    <location>
        <begin position="294"/>
        <end position="305"/>
    </location>
</feature>
<evidence type="ECO:0000313" key="3">
    <source>
        <dbReference type="Proteomes" id="UP000355283"/>
    </source>
</evidence>
<evidence type="ECO:0000256" key="1">
    <source>
        <dbReference type="SAM" id="MobiDB-lite"/>
    </source>
</evidence>
<sequence length="351" mass="38361">MEMQHLDSPAAENAFTQALQQPNVVKDQFDLLYASIFGREDDSGNQIVEDDIDGGSVLSFQNHQGKVSSKYLEDNRWMIDRHDEEEEVTRLDTPVAPVSKKRRRASFVDFEKVEACRALTSPRLPNYDEEKLRRAWKPLAPAEDDYLDVSLSISRQRGSNTGYKVAQEKAMKSKHTVRRRKGEGGEESDVSCGGEWLQSRTALVSERNSIVPKHVNTSSSSDTANVTPTMPCKARGAAPLTADGTRMLSSGSGSSSGGYQSRSMGAFFSPRPRFLGLSPEGATYGTEGRGGSMMEKKSLGREDSGGKSASAVSKRCLPGCTPAASYTQEKPMPPSALFSVLKKSIFSHKAF</sequence>
<feature type="region of interest" description="Disordered" evidence="1">
    <location>
        <begin position="283"/>
        <end position="313"/>
    </location>
</feature>
<dbReference type="OrthoDB" id="10294178at2759"/>
<feature type="region of interest" description="Disordered" evidence="1">
    <location>
        <begin position="160"/>
        <end position="192"/>
    </location>
</feature>
<comment type="caution">
    <text evidence="2">The sequence shown here is derived from an EMBL/GenBank/DDBJ whole genome shotgun (WGS) entry which is preliminary data.</text>
</comment>
<accession>A0A4D9CZ22</accession>
<name>A0A4D9CZ22_9STRA</name>
<gene>
    <name evidence="2" type="ORF">NSK_006899</name>
</gene>